<dbReference type="SUPFAM" id="SSF88659">
    <property type="entry name" value="Sigma3 and sigma4 domains of RNA polymerase sigma factors"/>
    <property type="match status" value="1"/>
</dbReference>
<dbReference type="EMBL" id="JBHMBK010000012">
    <property type="protein sequence ID" value="MFB9686027.1"/>
    <property type="molecule type" value="Genomic_DNA"/>
</dbReference>
<feature type="region of interest" description="Disordered" evidence="1">
    <location>
        <begin position="691"/>
        <end position="722"/>
    </location>
</feature>
<evidence type="ECO:0000313" key="4">
    <source>
        <dbReference type="Proteomes" id="UP001589535"/>
    </source>
</evidence>
<dbReference type="SUPFAM" id="SSF141868">
    <property type="entry name" value="EAL domain-like"/>
    <property type="match status" value="1"/>
</dbReference>
<gene>
    <name evidence="3" type="ORF">ACFFTO_17670</name>
</gene>
<feature type="region of interest" description="Disordered" evidence="1">
    <location>
        <begin position="172"/>
        <end position="192"/>
    </location>
</feature>
<evidence type="ECO:0000313" key="3">
    <source>
        <dbReference type="EMBL" id="MFB9686027.1"/>
    </source>
</evidence>
<sequence>MNGDDHALLEHCARTPEELAEYQQFFRDNRGKLLWHVKRIIPGHDHVLVADEALVRVWATWRQPEGPRLAWAMSIATNLARDVLRRTREFADEVLEDTVPLWTTPVDAEQHFELRETLQYAAEELPPRQFAAILLQVLGYTTVEVTEKVGAQSDSVRRYRSDGRKKLEDWRACGRPQPRTGPGRRNTSMNPSTFQHLSQTALQQLRSRLLRALPGDKPAVPDGSLPKPAAIRPLTDGDIVLRLAQRGLIGGQFAHFDPTALPLTLHTAGPADVCDGAVDEDFLALADAARTVPGGTVVVVVRLPDRTAAGPLSAAEVEQLHAAAAERVAATLGDPGEVRLGSHGPDLLALVPGRLIGQDLQLRLSRLADALADPVPIAGRHAPVRAHLALVPLAADADIPTALALQSARTRLPGPGPLTWMSPVPAADGPRGDLTEQAELLLRARAAIAAGRFVLLYRDIHSIGEPGVAGGRAVPAWIDTDGTEHTFTELDAIADATGLTREVFDHMLPALCRDLLLWRAARRRSTPHVLLEVPEQLLRERYLTDRLAAVLQAGPVPPSLLILGIPAAALATVEGIDEHLHQLSDVGVQLAITGYGDTHTPLAVLTRRRWNLAVLPHTVLAKLEDRHPDGVDAERAVMQALVHTADQLQIRLLADNTALPVARRYLFNGLHIPPRAPITAVELSERSWIELPDFPPERPEPGNFSAPSTQPRHAVPAQRADR</sequence>
<protein>
    <submittedName>
        <fullName evidence="3">EAL domain-containing protein</fullName>
    </submittedName>
</protein>
<organism evidence="3 4">
    <name type="scientific">Amycolatopsis plumensis</name>
    <dbReference type="NCBI Taxonomy" id="236508"/>
    <lineage>
        <taxon>Bacteria</taxon>
        <taxon>Bacillati</taxon>
        <taxon>Actinomycetota</taxon>
        <taxon>Actinomycetes</taxon>
        <taxon>Pseudonocardiales</taxon>
        <taxon>Pseudonocardiaceae</taxon>
        <taxon>Amycolatopsis</taxon>
    </lineage>
</organism>
<dbReference type="InterPro" id="IPR013325">
    <property type="entry name" value="RNA_pol_sigma_r2"/>
</dbReference>
<comment type="caution">
    <text evidence="3">The sequence shown here is derived from an EMBL/GenBank/DDBJ whole genome shotgun (WGS) entry which is preliminary data.</text>
</comment>
<reference evidence="3 4" key="1">
    <citation type="submission" date="2024-09" db="EMBL/GenBank/DDBJ databases">
        <authorList>
            <person name="Sun Q."/>
            <person name="Mori K."/>
        </authorList>
    </citation>
    <scope>NUCLEOTIDE SEQUENCE [LARGE SCALE GENOMIC DNA]</scope>
    <source>
        <strain evidence="3 4">JCM 13852</strain>
    </source>
</reference>
<dbReference type="InterPro" id="IPR052155">
    <property type="entry name" value="Biofilm_reg_signaling"/>
</dbReference>
<dbReference type="PROSITE" id="PS50883">
    <property type="entry name" value="EAL"/>
    <property type="match status" value="1"/>
</dbReference>
<dbReference type="PANTHER" id="PTHR44757">
    <property type="entry name" value="DIGUANYLATE CYCLASE DGCP"/>
    <property type="match status" value="1"/>
</dbReference>
<dbReference type="InterPro" id="IPR035919">
    <property type="entry name" value="EAL_sf"/>
</dbReference>
<accession>A0ABV5U441</accession>
<dbReference type="SUPFAM" id="SSF88946">
    <property type="entry name" value="Sigma2 domain of RNA polymerase sigma factors"/>
    <property type="match status" value="1"/>
</dbReference>
<dbReference type="Proteomes" id="UP001589535">
    <property type="component" value="Unassembled WGS sequence"/>
</dbReference>
<feature type="compositionally biased region" description="Low complexity" evidence="1">
    <location>
        <begin position="174"/>
        <end position="185"/>
    </location>
</feature>
<dbReference type="PANTHER" id="PTHR44757:SF2">
    <property type="entry name" value="BIOFILM ARCHITECTURE MAINTENANCE PROTEIN MBAA"/>
    <property type="match status" value="1"/>
</dbReference>
<feature type="domain" description="EAL" evidence="2">
    <location>
        <begin position="437"/>
        <end position="696"/>
    </location>
</feature>
<evidence type="ECO:0000259" key="2">
    <source>
        <dbReference type="PROSITE" id="PS50883"/>
    </source>
</evidence>
<dbReference type="Gene3D" id="1.10.1740.10">
    <property type="match status" value="1"/>
</dbReference>
<dbReference type="Gene3D" id="3.20.20.450">
    <property type="entry name" value="EAL domain"/>
    <property type="match status" value="1"/>
</dbReference>
<proteinExistence type="predicted"/>
<dbReference type="RefSeq" id="WP_378194534.1">
    <property type="nucleotide sequence ID" value="NZ_JBHMBK010000012.1"/>
</dbReference>
<keyword evidence="4" id="KW-1185">Reference proteome</keyword>
<dbReference type="Pfam" id="PF00563">
    <property type="entry name" value="EAL"/>
    <property type="match status" value="1"/>
</dbReference>
<evidence type="ECO:0000256" key="1">
    <source>
        <dbReference type="SAM" id="MobiDB-lite"/>
    </source>
</evidence>
<dbReference type="InterPro" id="IPR001633">
    <property type="entry name" value="EAL_dom"/>
</dbReference>
<dbReference type="InterPro" id="IPR013324">
    <property type="entry name" value="RNA_pol_sigma_r3/r4-like"/>
</dbReference>
<name>A0ABV5U441_9PSEU</name>